<evidence type="ECO:0000313" key="3">
    <source>
        <dbReference type="EMBL" id="MRD45872.1"/>
    </source>
</evidence>
<evidence type="ECO:0000256" key="2">
    <source>
        <dbReference type="SAM" id="Phobius"/>
    </source>
</evidence>
<keyword evidence="2" id="KW-0812">Transmembrane</keyword>
<evidence type="ECO:0000256" key="1">
    <source>
        <dbReference type="SAM" id="MobiDB-lite"/>
    </source>
</evidence>
<dbReference type="EMBL" id="WJBU01000001">
    <property type="protein sequence ID" value="MRD45872.1"/>
    <property type="molecule type" value="Genomic_DNA"/>
</dbReference>
<dbReference type="Proteomes" id="UP000487350">
    <property type="component" value="Unassembled WGS sequence"/>
</dbReference>
<comment type="caution">
    <text evidence="3">The sequence shown here is derived from an EMBL/GenBank/DDBJ whole genome shotgun (WGS) entry which is preliminary data.</text>
</comment>
<keyword evidence="2" id="KW-1133">Transmembrane helix</keyword>
<keyword evidence="4" id="KW-1185">Reference proteome</keyword>
<dbReference type="OrthoDB" id="8565731at2"/>
<feature type="region of interest" description="Disordered" evidence="1">
    <location>
        <begin position="75"/>
        <end position="101"/>
    </location>
</feature>
<protein>
    <recommendedName>
        <fullName evidence="5">Transmembrane protein</fullName>
    </recommendedName>
</protein>
<name>A0A844AXS5_9BURK</name>
<evidence type="ECO:0000313" key="4">
    <source>
        <dbReference type="Proteomes" id="UP000487350"/>
    </source>
</evidence>
<feature type="transmembrane region" description="Helical" evidence="2">
    <location>
        <begin position="30"/>
        <end position="49"/>
    </location>
</feature>
<proteinExistence type="predicted"/>
<sequence>MYIVLIGWIYVALMMSVAEATNTTGTVLGAVFTFLLYGVAPVSLVLYLMGTPARKRAIKAREAAELAAYRQTQAQAVDASGEPDGAGETAADAVAPVREKP</sequence>
<evidence type="ECO:0008006" key="5">
    <source>
        <dbReference type="Google" id="ProtNLM"/>
    </source>
</evidence>
<gene>
    <name evidence="3" type="ORF">GHT07_01165</name>
</gene>
<accession>A0A844AXS5</accession>
<reference evidence="3 4" key="1">
    <citation type="submission" date="2019-11" db="EMBL/GenBank/DDBJ databases">
        <title>Caenimonas koreensis gen. nov., sp. nov., isolated from activated sludge.</title>
        <authorList>
            <person name="Seung H.R."/>
        </authorList>
    </citation>
    <scope>NUCLEOTIDE SEQUENCE [LARGE SCALE GENOMIC DNA]</scope>
    <source>
        <strain evidence="3 4">EMB320</strain>
    </source>
</reference>
<organism evidence="3 4">
    <name type="scientific">Caenimonas koreensis DSM 17982</name>
    <dbReference type="NCBI Taxonomy" id="1121255"/>
    <lineage>
        <taxon>Bacteria</taxon>
        <taxon>Pseudomonadati</taxon>
        <taxon>Pseudomonadota</taxon>
        <taxon>Betaproteobacteria</taxon>
        <taxon>Burkholderiales</taxon>
        <taxon>Comamonadaceae</taxon>
        <taxon>Caenimonas</taxon>
    </lineage>
</organism>
<keyword evidence="2" id="KW-0472">Membrane</keyword>
<dbReference type="AlphaFoldDB" id="A0A844AXS5"/>